<evidence type="ECO:0000313" key="7">
    <source>
        <dbReference type="Proteomes" id="UP000186373"/>
    </source>
</evidence>
<dbReference type="SUPFAM" id="SSF46689">
    <property type="entry name" value="Homeodomain-like"/>
    <property type="match status" value="1"/>
</dbReference>
<protein>
    <submittedName>
        <fullName evidence="6">AraC-type DNA-binding protein</fullName>
    </submittedName>
</protein>
<dbReference type="Gene3D" id="1.10.10.60">
    <property type="entry name" value="Homeodomain-like"/>
    <property type="match status" value="2"/>
</dbReference>
<keyword evidence="4" id="KW-1133">Transmembrane helix</keyword>
<keyword evidence="4" id="KW-0472">Membrane</keyword>
<evidence type="ECO:0000256" key="1">
    <source>
        <dbReference type="ARBA" id="ARBA00023015"/>
    </source>
</evidence>
<gene>
    <name evidence="6" type="ORF">SAMN05421639_1011040</name>
</gene>
<evidence type="ECO:0000256" key="4">
    <source>
        <dbReference type="SAM" id="Phobius"/>
    </source>
</evidence>
<evidence type="ECO:0000256" key="2">
    <source>
        <dbReference type="ARBA" id="ARBA00023125"/>
    </source>
</evidence>
<dbReference type="Proteomes" id="UP000186373">
    <property type="component" value="Unassembled WGS sequence"/>
</dbReference>
<sequence length="368" mass="43737">MSLLITATPKIHRIDLLKRKLISLYVYFLLLVLMAYAILFYLFLEYKYYSYFLLFYCVVFFYSWSIMKKYYPVKSMVHLHLITGSLFVSIVMLNFWKYSVSSSIWLLPVPFAAYVFLERKYTYLYCGYITLIILSVNLLYKDLELEFFKFSEEKYLVISDSFVVISNIITFMLLLYCHEKITKMEKESHFIPEDDQSIKNPLHLIKENTDEQVNDISEDDIALNNVVTEHFDLKEGRSELQSEVKEFSPKDIEKYNLLFQKIIEYIEKEKPYKDVNFSISELAFALKTNSLYISTAIKQNGYISFNHFTNSYRINKVKKLIVENDLSKVTLMYIYTECGFSNQATFNRVFKKVEGITPSEYINRLNRM</sequence>
<feature type="transmembrane region" description="Helical" evidence="4">
    <location>
        <begin position="122"/>
        <end position="140"/>
    </location>
</feature>
<keyword evidence="3" id="KW-0804">Transcription</keyword>
<dbReference type="InterPro" id="IPR009057">
    <property type="entry name" value="Homeodomain-like_sf"/>
</dbReference>
<feature type="transmembrane region" description="Helical" evidence="4">
    <location>
        <begin position="21"/>
        <end position="42"/>
    </location>
</feature>
<keyword evidence="1" id="KW-0805">Transcription regulation</keyword>
<feature type="domain" description="HTH araC/xylS-type" evidence="5">
    <location>
        <begin position="260"/>
        <end position="364"/>
    </location>
</feature>
<reference evidence="7" key="1">
    <citation type="submission" date="2017-01" db="EMBL/GenBank/DDBJ databases">
        <authorList>
            <person name="Varghese N."/>
            <person name="Submissions S."/>
        </authorList>
    </citation>
    <scope>NUCLEOTIDE SEQUENCE [LARGE SCALE GENOMIC DNA]</scope>
    <source>
        <strain evidence="7">DSM 17126</strain>
    </source>
</reference>
<accession>A0A1N7I1H2</accession>
<dbReference type="SMART" id="SM00342">
    <property type="entry name" value="HTH_ARAC"/>
    <property type="match status" value="1"/>
</dbReference>
<dbReference type="EMBL" id="FTNY01000001">
    <property type="protein sequence ID" value="SIS30858.1"/>
    <property type="molecule type" value="Genomic_DNA"/>
</dbReference>
<evidence type="ECO:0000259" key="5">
    <source>
        <dbReference type="PROSITE" id="PS01124"/>
    </source>
</evidence>
<keyword evidence="4" id="KW-0812">Transmembrane</keyword>
<keyword evidence="2 6" id="KW-0238">DNA-binding</keyword>
<dbReference type="PANTHER" id="PTHR43280:SF29">
    <property type="entry name" value="ARAC-FAMILY TRANSCRIPTIONAL REGULATOR"/>
    <property type="match status" value="1"/>
</dbReference>
<name>A0A1N7I1H2_9FLAO</name>
<organism evidence="6 7">
    <name type="scientific">Chryseobacterium shigense</name>
    <dbReference type="NCBI Taxonomy" id="297244"/>
    <lineage>
        <taxon>Bacteria</taxon>
        <taxon>Pseudomonadati</taxon>
        <taxon>Bacteroidota</taxon>
        <taxon>Flavobacteriia</taxon>
        <taxon>Flavobacteriales</taxon>
        <taxon>Weeksellaceae</taxon>
        <taxon>Chryseobacterium group</taxon>
        <taxon>Chryseobacterium</taxon>
    </lineage>
</organism>
<feature type="transmembrane region" description="Helical" evidence="4">
    <location>
        <begin position="102"/>
        <end position="117"/>
    </location>
</feature>
<dbReference type="AlphaFoldDB" id="A0A1N7I1H2"/>
<dbReference type="PROSITE" id="PS01124">
    <property type="entry name" value="HTH_ARAC_FAMILY_2"/>
    <property type="match status" value="1"/>
</dbReference>
<feature type="transmembrane region" description="Helical" evidence="4">
    <location>
        <begin position="155"/>
        <end position="176"/>
    </location>
</feature>
<evidence type="ECO:0000313" key="6">
    <source>
        <dbReference type="EMBL" id="SIS30858.1"/>
    </source>
</evidence>
<dbReference type="Pfam" id="PF12833">
    <property type="entry name" value="HTH_18"/>
    <property type="match status" value="1"/>
</dbReference>
<keyword evidence="7" id="KW-1185">Reference proteome</keyword>
<evidence type="ECO:0000256" key="3">
    <source>
        <dbReference type="ARBA" id="ARBA00023163"/>
    </source>
</evidence>
<dbReference type="InterPro" id="IPR018060">
    <property type="entry name" value="HTH_AraC"/>
</dbReference>
<feature type="transmembrane region" description="Helical" evidence="4">
    <location>
        <begin position="48"/>
        <end position="65"/>
    </location>
</feature>
<dbReference type="PANTHER" id="PTHR43280">
    <property type="entry name" value="ARAC-FAMILY TRANSCRIPTIONAL REGULATOR"/>
    <property type="match status" value="1"/>
</dbReference>
<dbReference type="OrthoDB" id="1420897at2"/>
<dbReference type="GO" id="GO:0003700">
    <property type="term" value="F:DNA-binding transcription factor activity"/>
    <property type="evidence" value="ECO:0007669"/>
    <property type="project" value="InterPro"/>
</dbReference>
<feature type="transmembrane region" description="Helical" evidence="4">
    <location>
        <begin position="77"/>
        <end position="96"/>
    </location>
</feature>
<dbReference type="GO" id="GO:0043565">
    <property type="term" value="F:sequence-specific DNA binding"/>
    <property type="evidence" value="ECO:0007669"/>
    <property type="project" value="InterPro"/>
</dbReference>
<proteinExistence type="predicted"/>